<dbReference type="EMBL" id="JARQWQ010000202">
    <property type="protein sequence ID" value="KAK2547219.1"/>
    <property type="molecule type" value="Genomic_DNA"/>
</dbReference>
<reference evidence="1" key="1">
    <citation type="journal article" date="2023" name="G3 (Bethesda)">
        <title>Whole genome assembly and annotation of the endangered Caribbean coral Acropora cervicornis.</title>
        <authorList>
            <person name="Selwyn J.D."/>
            <person name="Vollmer S.V."/>
        </authorList>
    </citation>
    <scope>NUCLEOTIDE SEQUENCE</scope>
    <source>
        <strain evidence="1">K2</strain>
    </source>
</reference>
<keyword evidence="2" id="KW-1185">Reference proteome</keyword>
<sequence length="109" mass="12100">MILRTLWRTSFVHSRKTAVMTKLILKGFGFLGGDSFWWSGLILESSLEIALRSIWNKSGACFAVTSFIAAGSYTVVHLCWSDGTVPVGIFRQVCQGSYLSMNADFNILL</sequence>
<gene>
    <name evidence="1" type="ORF">P5673_032924</name>
</gene>
<proteinExistence type="predicted"/>
<organism evidence="1 2">
    <name type="scientific">Acropora cervicornis</name>
    <name type="common">Staghorn coral</name>
    <dbReference type="NCBI Taxonomy" id="6130"/>
    <lineage>
        <taxon>Eukaryota</taxon>
        <taxon>Metazoa</taxon>
        <taxon>Cnidaria</taxon>
        <taxon>Anthozoa</taxon>
        <taxon>Hexacorallia</taxon>
        <taxon>Scleractinia</taxon>
        <taxon>Astrocoeniina</taxon>
        <taxon>Acroporidae</taxon>
        <taxon>Acropora</taxon>
    </lineage>
</organism>
<evidence type="ECO:0000313" key="2">
    <source>
        <dbReference type="Proteomes" id="UP001249851"/>
    </source>
</evidence>
<protein>
    <submittedName>
        <fullName evidence="1">Uncharacterized protein</fullName>
    </submittedName>
</protein>
<name>A0AAD9URG0_ACRCE</name>
<dbReference type="Proteomes" id="UP001249851">
    <property type="component" value="Unassembled WGS sequence"/>
</dbReference>
<comment type="caution">
    <text evidence="1">The sequence shown here is derived from an EMBL/GenBank/DDBJ whole genome shotgun (WGS) entry which is preliminary data.</text>
</comment>
<dbReference type="AlphaFoldDB" id="A0AAD9URG0"/>
<reference evidence="1" key="2">
    <citation type="journal article" date="2023" name="Science">
        <title>Genomic signatures of disease resistance in endangered staghorn corals.</title>
        <authorList>
            <person name="Vollmer S.V."/>
            <person name="Selwyn J.D."/>
            <person name="Despard B.A."/>
            <person name="Roesel C.L."/>
        </authorList>
    </citation>
    <scope>NUCLEOTIDE SEQUENCE</scope>
    <source>
        <strain evidence="1">K2</strain>
    </source>
</reference>
<accession>A0AAD9URG0</accession>
<evidence type="ECO:0000313" key="1">
    <source>
        <dbReference type="EMBL" id="KAK2547219.1"/>
    </source>
</evidence>